<keyword evidence="3" id="KW-1185">Reference proteome</keyword>
<feature type="transmembrane region" description="Helical" evidence="1">
    <location>
        <begin position="272"/>
        <end position="289"/>
    </location>
</feature>
<keyword evidence="1" id="KW-1133">Transmembrane helix</keyword>
<organism evidence="2 3">
    <name type="scientific">Sphingomonas quercus</name>
    <dbReference type="NCBI Taxonomy" id="2842451"/>
    <lineage>
        <taxon>Bacteria</taxon>
        <taxon>Pseudomonadati</taxon>
        <taxon>Pseudomonadota</taxon>
        <taxon>Alphaproteobacteria</taxon>
        <taxon>Sphingomonadales</taxon>
        <taxon>Sphingomonadaceae</taxon>
        <taxon>Sphingomonas</taxon>
    </lineage>
</organism>
<sequence>MRERRQSEAGRAILLALIAGAAVAAACRKLLPWAIGRPGASDPDMLLGPYRRDILWPNYVENGFIRRGLGGTLMELLRDAGLAQPAAGYQLLTAILLVVPLTLLLSALARRGGRSWLWFGALLVMSPQLFLGWGTDFGRGDMLTISFIAWAAVALAHRRHWLAVAALLAGTLAHETALFYGVPLVAAFAWRDHRTGRLTLRQAAGLAALLMGGVAVLILAQRLLGDSKARIAETILAHDPVEGASAAYMTVGGLRTLFSSACISFGTGHAPFMIASCVVVLALYMAILLPGSRRDLALLAFVSFLPFAAMSVVAVDYGRWLMLAVITAWLSAILLRIRDPRTDAVPRRHVAIAAMLLLLLLPMRTASTYFGNDAARLLADRMLGPSRDRGQLFEPCDPGWRSVLPQSATGVAQRAR</sequence>
<accession>A0ABS6BFW3</accession>
<reference evidence="2 3" key="1">
    <citation type="submission" date="2021-06" db="EMBL/GenBank/DDBJ databases">
        <title>Sphingomonas sp. XMGL2, whole genome shotgun sequencing project.</title>
        <authorList>
            <person name="Zhao G."/>
            <person name="Shen L."/>
        </authorList>
    </citation>
    <scope>NUCLEOTIDE SEQUENCE [LARGE SCALE GENOMIC DNA]</scope>
    <source>
        <strain evidence="2 3">XMGL2</strain>
    </source>
</reference>
<keyword evidence="1" id="KW-0812">Transmembrane</keyword>
<gene>
    <name evidence="2" type="ORF">KOF26_04805</name>
</gene>
<name>A0ABS6BFW3_9SPHN</name>
<evidence type="ECO:0000313" key="3">
    <source>
        <dbReference type="Proteomes" id="UP000776276"/>
    </source>
</evidence>
<dbReference type="RefSeq" id="WP_216320956.1">
    <property type="nucleotide sequence ID" value="NZ_JAHKRT010000002.1"/>
</dbReference>
<feature type="transmembrane region" description="Helical" evidence="1">
    <location>
        <begin position="202"/>
        <end position="224"/>
    </location>
</feature>
<dbReference type="PROSITE" id="PS51257">
    <property type="entry name" value="PROKAR_LIPOPROTEIN"/>
    <property type="match status" value="1"/>
</dbReference>
<feature type="transmembrane region" description="Helical" evidence="1">
    <location>
        <begin position="116"/>
        <end position="134"/>
    </location>
</feature>
<dbReference type="EMBL" id="JAHKRT010000002">
    <property type="protein sequence ID" value="MBU3077180.1"/>
    <property type="molecule type" value="Genomic_DNA"/>
</dbReference>
<feature type="transmembrane region" description="Helical" evidence="1">
    <location>
        <begin position="87"/>
        <end position="109"/>
    </location>
</feature>
<feature type="transmembrane region" description="Helical" evidence="1">
    <location>
        <begin position="320"/>
        <end position="337"/>
    </location>
</feature>
<evidence type="ECO:0000256" key="1">
    <source>
        <dbReference type="SAM" id="Phobius"/>
    </source>
</evidence>
<dbReference type="Proteomes" id="UP000776276">
    <property type="component" value="Unassembled WGS sequence"/>
</dbReference>
<evidence type="ECO:0008006" key="4">
    <source>
        <dbReference type="Google" id="ProtNLM"/>
    </source>
</evidence>
<feature type="transmembrane region" description="Helical" evidence="1">
    <location>
        <begin position="164"/>
        <end position="190"/>
    </location>
</feature>
<keyword evidence="1" id="KW-0472">Membrane</keyword>
<feature type="transmembrane region" description="Helical" evidence="1">
    <location>
        <begin position="349"/>
        <end position="370"/>
    </location>
</feature>
<proteinExistence type="predicted"/>
<feature type="transmembrane region" description="Helical" evidence="1">
    <location>
        <begin position="296"/>
        <end position="314"/>
    </location>
</feature>
<comment type="caution">
    <text evidence="2">The sequence shown here is derived from an EMBL/GenBank/DDBJ whole genome shotgun (WGS) entry which is preliminary data.</text>
</comment>
<evidence type="ECO:0000313" key="2">
    <source>
        <dbReference type="EMBL" id="MBU3077180.1"/>
    </source>
</evidence>
<protein>
    <recommendedName>
        <fullName evidence="4">EpsG family protein</fullName>
    </recommendedName>
</protein>